<gene>
    <name evidence="1" type="ORF">GCM10010170_024930</name>
</gene>
<evidence type="ECO:0000313" key="1">
    <source>
        <dbReference type="EMBL" id="GAA2341408.1"/>
    </source>
</evidence>
<organism evidence="1 2">
    <name type="scientific">Dactylosporangium salmoneum</name>
    <dbReference type="NCBI Taxonomy" id="53361"/>
    <lineage>
        <taxon>Bacteria</taxon>
        <taxon>Bacillati</taxon>
        <taxon>Actinomycetota</taxon>
        <taxon>Actinomycetes</taxon>
        <taxon>Micromonosporales</taxon>
        <taxon>Micromonosporaceae</taxon>
        <taxon>Dactylosporangium</taxon>
    </lineage>
</organism>
<dbReference type="EMBL" id="BAAARV010000021">
    <property type="protein sequence ID" value="GAA2341408.1"/>
    <property type="molecule type" value="Genomic_DNA"/>
</dbReference>
<comment type="caution">
    <text evidence="1">The sequence shown here is derived from an EMBL/GenBank/DDBJ whole genome shotgun (WGS) entry which is preliminary data.</text>
</comment>
<reference evidence="2" key="1">
    <citation type="journal article" date="2019" name="Int. J. Syst. Evol. Microbiol.">
        <title>The Global Catalogue of Microorganisms (GCM) 10K type strain sequencing project: providing services to taxonomists for standard genome sequencing and annotation.</title>
        <authorList>
            <consortium name="The Broad Institute Genomics Platform"/>
            <consortium name="The Broad Institute Genome Sequencing Center for Infectious Disease"/>
            <person name="Wu L."/>
            <person name="Ma J."/>
        </authorList>
    </citation>
    <scope>NUCLEOTIDE SEQUENCE [LARGE SCALE GENOMIC DNA]</scope>
    <source>
        <strain evidence="2">JCM 3272</strain>
    </source>
</reference>
<keyword evidence="2" id="KW-1185">Reference proteome</keyword>
<dbReference type="SUPFAM" id="SSF48208">
    <property type="entry name" value="Six-hairpin glycosidases"/>
    <property type="match status" value="1"/>
</dbReference>
<evidence type="ECO:0008006" key="3">
    <source>
        <dbReference type="Google" id="ProtNLM"/>
    </source>
</evidence>
<proteinExistence type="predicted"/>
<dbReference type="Proteomes" id="UP001501444">
    <property type="component" value="Unassembled WGS sequence"/>
</dbReference>
<evidence type="ECO:0000313" key="2">
    <source>
        <dbReference type="Proteomes" id="UP001501444"/>
    </source>
</evidence>
<protein>
    <recommendedName>
        <fullName evidence="3">Glycosyl hydrolase 36 catalytic domain-containing protein</fullName>
    </recommendedName>
</protein>
<dbReference type="Gene3D" id="1.50.10.10">
    <property type="match status" value="1"/>
</dbReference>
<name>A0ABP5T0K3_9ACTN</name>
<dbReference type="InterPro" id="IPR012341">
    <property type="entry name" value="6hp_glycosidase-like_sf"/>
</dbReference>
<accession>A0ABP5T0K3</accession>
<sequence length="867" mass="95520">MFSLTLVSARPVTGQVRCAQTRPAVNATRSTGSDATRFSGIRVTLNWDERPTELVRFSIGDTEFALWADHVSREHPILLPALGVAITCGDDDRDYAAIAADVGARSGLSALQRIDDADEHSYAAAASRGRRLHSPTWLGLSRDMRLFALGFNGIGSGNASERIWDWIAPQWHGEAMALAESDEMPVRYLSMMGRGLGPHDSTTRRLRGGCLPILDVTRHDGGVRYDLTAFVAPERTPLDGMASLGTPFLLADGHSAGHMFTDAQQAEFDRLTTDYAPAEESVLFVRMRATNVTAVPRYAFMKAPEPHRAGADTPIDKPLDGGLNPLVGALVFSSGRVAYTATLDDRPLHTEEVASLLQPGSSTTLDIRLPHRPISLARASALRDREYDGVLADVEAFWTSKLAAAATIEVPEPRITEMVAAGLLHLDLVTYGEDPGHTLAPTIGIYAPIGSESAPIIQYFDSAGRPDLAERSLRYFLDKQHDDGFMQNFGGYMLETEATLWSLGEHFRYTRDVAWAATVLPQIDRAVGYILRNRERSRQTGVPYGLLVGKTSDPEDPFASFMLNGYAVLGLSRAAEIADAVDADRAGRWRAASEELRADVRAAFADAVAHSPVVPLGDGTWVRTAPPWHGDGGPLALRRDASKWYTHGTFFARDSLNGPLWLVLQEVLDPSEQLTAELLAYAAEILHEDNTALSQPYYSPHPLIHLRRGEVNAFLRSYYTTFATLADPETYSFWEHYFHASPHKTHEEAWFLMQTRWMLYLEDGDRLRLLPGAPRAWLAPGQRIRLKGVRSYFGPLDATIQVHSGGGFLDISVHLDPRRAPREVQVRIPHHSGRRARSVSSGRYDAAAEILTLEPDAGGDVRARVHF</sequence>
<dbReference type="InterPro" id="IPR008928">
    <property type="entry name" value="6-hairpin_glycosidase_sf"/>
</dbReference>